<evidence type="ECO:0000313" key="3">
    <source>
        <dbReference type="Proteomes" id="UP001472677"/>
    </source>
</evidence>
<gene>
    <name evidence="2" type="ORF">V6N12_027310</name>
</gene>
<evidence type="ECO:0000313" key="2">
    <source>
        <dbReference type="EMBL" id="KAK8546530.1"/>
    </source>
</evidence>
<organism evidence="2 3">
    <name type="scientific">Hibiscus sabdariffa</name>
    <name type="common">roselle</name>
    <dbReference type="NCBI Taxonomy" id="183260"/>
    <lineage>
        <taxon>Eukaryota</taxon>
        <taxon>Viridiplantae</taxon>
        <taxon>Streptophyta</taxon>
        <taxon>Embryophyta</taxon>
        <taxon>Tracheophyta</taxon>
        <taxon>Spermatophyta</taxon>
        <taxon>Magnoliopsida</taxon>
        <taxon>eudicotyledons</taxon>
        <taxon>Gunneridae</taxon>
        <taxon>Pentapetalae</taxon>
        <taxon>rosids</taxon>
        <taxon>malvids</taxon>
        <taxon>Malvales</taxon>
        <taxon>Malvaceae</taxon>
        <taxon>Malvoideae</taxon>
        <taxon>Hibiscus</taxon>
    </lineage>
</organism>
<feature type="compositionally biased region" description="Basic and acidic residues" evidence="1">
    <location>
        <begin position="66"/>
        <end position="76"/>
    </location>
</feature>
<feature type="region of interest" description="Disordered" evidence="1">
    <location>
        <begin position="54"/>
        <end position="77"/>
    </location>
</feature>
<protein>
    <submittedName>
        <fullName evidence="2">Uncharacterized protein</fullName>
    </submittedName>
</protein>
<dbReference type="EMBL" id="JBBPBM010000023">
    <property type="protein sequence ID" value="KAK8546530.1"/>
    <property type="molecule type" value="Genomic_DNA"/>
</dbReference>
<feature type="compositionally biased region" description="Basic residues" evidence="1">
    <location>
        <begin position="55"/>
        <end position="65"/>
    </location>
</feature>
<name>A0ABR2DUW3_9ROSI</name>
<dbReference type="Proteomes" id="UP001472677">
    <property type="component" value="Unassembled WGS sequence"/>
</dbReference>
<comment type="caution">
    <text evidence="2">The sequence shown here is derived from an EMBL/GenBank/DDBJ whole genome shotgun (WGS) entry which is preliminary data.</text>
</comment>
<reference evidence="2 3" key="1">
    <citation type="journal article" date="2024" name="G3 (Bethesda)">
        <title>Genome assembly of Hibiscus sabdariffa L. provides insights into metabolisms of medicinal natural products.</title>
        <authorList>
            <person name="Kim T."/>
        </authorList>
    </citation>
    <scope>NUCLEOTIDE SEQUENCE [LARGE SCALE GENOMIC DNA]</scope>
    <source>
        <strain evidence="2">TK-2024</strain>
        <tissue evidence="2">Old leaves</tissue>
    </source>
</reference>
<keyword evidence="3" id="KW-1185">Reference proteome</keyword>
<proteinExistence type="predicted"/>
<accession>A0ABR2DUW3</accession>
<evidence type="ECO:0000256" key="1">
    <source>
        <dbReference type="SAM" id="MobiDB-lite"/>
    </source>
</evidence>
<sequence>MLTRTLLMFRLARWRNLKADFSSHLRFCSSISFQVPIAWTLTIPDSRAKEVDHLKNHRTTTRRKREPSTGKLDLKSRPCSSNLGMQYQFLIRRCNSSAAST</sequence>